<protein>
    <submittedName>
        <fullName evidence="1">Uncharacterized protein</fullName>
    </submittedName>
</protein>
<evidence type="ECO:0000313" key="1">
    <source>
        <dbReference type="EMBL" id="QFS48889.1"/>
    </source>
</evidence>
<dbReference type="KEGG" id="nsh:GXM_06383"/>
<dbReference type="AlphaFoldDB" id="A0A5P8WAG2"/>
<proteinExistence type="predicted"/>
<accession>A0A5P8WAG2</accession>
<evidence type="ECO:0000313" key="2">
    <source>
        <dbReference type="Proteomes" id="UP000326678"/>
    </source>
</evidence>
<gene>
    <name evidence="1" type="ORF">GXM_06383</name>
</gene>
<dbReference type="RefSeq" id="WP_118166458.1">
    <property type="nucleotide sequence ID" value="NZ_CP045226.1"/>
</dbReference>
<name>A0A5P8WAG2_9NOSO</name>
<dbReference type="EMBL" id="CP045226">
    <property type="protein sequence ID" value="QFS48889.1"/>
    <property type="molecule type" value="Genomic_DNA"/>
</dbReference>
<keyword evidence="2" id="KW-1185">Reference proteome</keyword>
<sequence>MRVAQTQNSPYEKLGNLAQAAFNPSLNVELRLQASIKLAVAYNVSDSNIIHNVDELDLFMFQYSSVKDNRRLG</sequence>
<reference evidence="1 2" key="1">
    <citation type="submission" date="2019-10" db="EMBL/GenBank/DDBJ databases">
        <title>Genomic and transcriptomic insights into the perfect genentic adaptation of a filamentous nitrogen-fixing cyanobacterium to rice fields.</title>
        <authorList>
            <person name="Chen Z."/>
        </authorList>
    </citation>
    <scope>NUCLEOTIDE SEQUENCE [LARGE SCALE GENOMIC DNA]</scope>
    <source>
        <strain evidence="1">CCNUC1</strain>
    </source>
</reference>
<organism evidence="1 2">
    <name type="scientific">Nostoc sphaeroides CCNUC1</name>
    <dbReference type="NCBI Taxonomy" id="2653204"/>
    <lineage>
        <taxon>Bacteria</taxon>
        <taxon>Bacillati</taxon>
        <taxon>Cyanobacteriota</taxon>
        <taxon>Cyanophyceae</taxon>
        <taxon>Nostocales</taxon>
        <taxon>Nostocaceae</taxon>
        <taxon>Nostoc</taxon>
    </lineage>
</organism>
<dbReference type="Proteomes" id="UP000326678">
    <property type="component" value="Chromosome Gxm1"/>
</dbReference>